<dbReference type="InterPro" id="IPR020867">
    <property type="entry name" value="THF_DH/CycHdrlase_CS"/>
</dbReference>
<dbReference type="PRINTS" id="PR00085">
    <property type="entry name" value="THFDHDRGNASE"/>
</dbReference>
<comment type="catalytic activity">
    <reaction evidence="7">
        <text>(6R)-5,10-methenyltetrahydrofolate + H2O = (6R)-10-formyltetrahydrofolate + H(+)</text>
        <dbReference type="Rhea" id="RHEA:23700"/>
        <dbReference type="ChEBI" id="CHEBI:15377"/>
        <dbReference type="ChEBI" id="CHEBI:15378"/>
        <dbReference type="ChEBI" id="CHEBI:57455"/>
        <dbReference type="ChEBI" id="CHEBI:195366"/>
        <dbReference type="EC" id="3.5.4.9"/>
    </reaction>
</comment>
<organism evidence="10 11">
    <name type="scientific">Hydra vulgaris</name>
    <name type="common">Hydra</name>
    <name type="synonym">Hydra attenuata</name>
    <dbReference type="NCBI Taxonomy" id="6087"/>
    <lineage>
        <taxon>Eukaryota</taxon>
        <taxon>Metazoa</taxon>
        <taxon>Cnidaria</taxon>
        <taxon>Hydrozoa</taxon>
        <taxon>Hydroidolina</taxon>
        <taxon>Anthoathecata</taxon>
        <taxon>Aplanulata</taxon>
        <taxon>Hydridae</taxon>
        <taxon>Hydra</taxon>
    </lineage>
</organism>
<protein>
    <submittedName>
        <fullName evidence="11">C-1-tetrahydrofolate synthase, cytoplasmic isoform X2</fullName>
    </submittedName>
</protein>
<evidence type="ECO:0000259" key="9">
    <source>
        <dbReference type="Pfam" id="PF02882"/>
    </source>
</evidence>
<evidence type="ECO:0000313" key="11">
    <source>
        <dbReference type="RefSeq" id="XP_065656118.1"/>
    </source>
</evidence>
<proteinExistence type="inferred from homology"/>
<dbReference type="Pfam" id="PF02882">
    <property type="entry name" value="THF_DHG_CYH_C"/>
    <property type="match status" value="1"/>
</dbReference>
<keyword evidence="5" id="KW-0560">Oxidoreductase</keyword>
<evidence type="ECO:0000256" key="3">
    <source>
        <dbReference type="ARBA" id="ARBA00022801"/>
    </source>
</evidence>
<evidence type="ECO:0000256" key="4">
    <source>
        <dbReference type="ARBA" id="ARBA00022857"/>
    </source>
</evidence>
<dbReference type="InterPro" id="IPR000672">
    <property type="entry name" value="THF_DH/CycHdrlase"/>
</dbReference>
<reference evidence="11" key="1">
    <citation type="submission" date="2025-08" db="UniProtKB">
        <authorList>
            <consortium name="RefSeq"/>
        </authorList>
    </citation>
    <scope>IDENTIFICATION</scope>
</reference>
<dbReference type="RefSeq" id="XP_065656118.1">
    <property type="nucleotide sequence ID" value="XM_065800046.1"/>
</dbReference>
<keyword evidence="4" id="KW-0521">NADP</keyword>
<dbReference type="Gene3D" id="3.40.50.720">
    <property type="entry name" value="NAD(P)-binding Rossmann-like Domain"/>
    <property type="match status" value="1"/>
</dbReference>
<evidence type="ECO:0000256" key="1">
    <source>
        <dbReference type="ARBA" id="ARBA00004777"/>
    </source>
</evidence>
<name>A0ABM4C3K6_HYDVU</name>
<keyword evidence="10" id="KW-1185">Reference proteome</keyword>
<dbReference type="GeneID" id="100203891"/>
<dbReference type="PANTHER" id="PTHR48099:SF5">
    <property type="entry name" value="C-1-TETRAHYDROFOLATE SYNTHASE, CYTOPLASMIC"/>
    <property type="match status" value="1"/>
</dbReference>
<dbReference type="InterPro" id="IPR046346">
    <property type="entry name" value="Aminoacid_DH-like_N_sf"/>
</dbReference>
<dbReference type="PANTHER" id="PTHR48099">
    <property type="entry name" value="C-1-TETRAHYDROFOLATE SYNTHASE, CYTOPLASMIC-RELATED"/>
    <property type="match status" value="1"/>
</dbReference>
<dbReference type="HAMAP" id="MF_01576">
    <property type="entry name" value="THF_DHG_CYH"/>
    <property type="match status" value="1"/>
</dbReference>
<dbReference type="PROSITE" id="PS00767">
    <property type="entry name" value="THF_DHG_CYH_2"/>
    <property type="match status" value="1"/>
</dbReference>
<dbReference type="Gene3D" id="3.40.50.10860">
    <property type="entry name" value="Leucine Dehydrogenase, chain A, domain 1"/>
    <property type="match status" value="1"/>
</dbReference>
<dbReference type="InterPro" id="IPR036291">
    <property type="entry name" value="NAD(P)-bd_dom_sf"/>
</dbReference>
<keyword evidence="6" id="KW-0511">Multifunctional enzyme</keyword>
<sequence>MFVDEKVHEAQILNGKKISEEILKNASAEIASIKEKHPSFSPGLSILQVGNREDSTVYVGMKVKTGTSLGFCVNHVKFDKNVTELEVLQSIDDLNKDASVHGIIVQLPLDCVEKIDSAKCTNAVLPSKDVDGLNEVNAGRLSRGELKSCFHPCTPHGCMELLKHTGVEIEGKHAVVVGRSKLLGSPMANLLTWANATVTICHSRTKDLDKMISLGDIVIAACGQAEMIKGSWIKQGAIVIDCGINVIPDDTKKSGHRLLGDVEYSEAKKRASWITPVPGGVGPMTVAMLMKNTLESAKSQLF</sequence>
<dbReference type="Proteomes" id="UP001652625">
    <property type="component" value="Chromosome 06"/>
</dbReference>
<dbReference type="InterPro" id="IPR020631">
    <property type="entry name" value="THF_DH/CycHdrlase_NAD-bd_dom"/>
</dbReference>
<evidence type="ECO:0000256" key="2">
    <source>
        <dbReference type="ARBA" id="ARBA00022563"/>
    </source>
</evidence>
<evidence type="ECO:0000313" key="10">
    <source>
        <dbReference type="Proteomes" id="UP001652625"/>
    </source>
</evidence>
<evidence type="ECO:0000256" key="5">
    <source>
        <dbReference type="ARBA" id="ARBA00023002"/>
    </source>
</evidence>
<dbReference type="PROSITE" id="PS00766">
    <property type="entry name" value="THF_DHG_CYH_1"/>
    <property type="match status" value="1"/>
</dbReference>
<keyword evidence="3" id="KW-0378">Hydrolase</keyword>
<evidence type="ECO:0000259" key="8">
    <source>
        <dbReference type="Pfam" id="PF00763"/>
    </source>
</evidence>
<dbReference type="Pfam" id="PF00763">
    <property type="entry name" value="THF_DHG_CYH"/>
    <property type="match status" value="1"/>
</dbReference>
<evidence type="ECO:0000256" key="7">
    <source>
        <dbReference type="ARBA" id="ARBA00036357"/>
    </source>
</evidence>
<comment type="pathway">
    <text evidence="1">One-carbon metabolism; tetrahydrofolate interconversion.</text>
</comment>
<gene>
    <name evidence="11" type="primary">LOC100203891</name>
</gene>
<feature type="domain" description="Tetrahydrofolate dehydrogenase/cyclohydrolase catalytic" evidence="8">
    <location>
        <begin position="13"/>
        <end position="131"/>
    </location>
</feature>
<dbReference type="InterPro" id="IPR020630">
    <property type="entry name" value="THF_DH/CycHdrlase_cat_dom"/>
</dbReference>
<dbReference type="SUPFAM" id="SSF51735">
    <property type="entry name" value="NAD(P)-binding Rossmann-fold domains"/>
    <property type="match status" value="1"/>
</dbReference>
<dbReference type="CDD" id="cd01080">
    <property type="entry name" value="NAD_bind_m-THF_DH_Cyclohyd"/>
    <property type="match status" value="1"/>
</dbReference>
<keyword evidence="2" id="KW-0554">One-carbon metabolism</keyword>
<accession>A0ABM4C3K6</accession>
<feature type="domain" description="Tetrahydrofolate dehydrogenase/cyclohydrolase NAD(P)-binding" evidence="9">
    <location>
        <begin position="152"/>
        <end position="300"/>
    </location>
</feature>
<dbReference type="SUPFAM" id="SSF53223">
    <property type="entry name" value="Aminoacid dehydrogenase-like, N-terminal domain"/>
    <property type="match status" value="1"/>
</dbReference>
<evidence type="ECO:0000256" key="6">
    <source>
        <dbReference type="ARBA" id="ARBA00023268"/>
    </source>
</evidence>